<accession>C4J8F7</accession>
<proteinExistence type="evidence at transcript level"/>
<reference evidence="1" key="1">
    <citation type="journal article" date="2009" name="PLoS Genet.">
        <title>Sequencing, mapping, and analysis of 27,455 maize full-length cDNAs.</title>
        <authorList>
            <person name="Soderlund C."/>
            <person name="Descour A."/>
            <person name="Kudrna D."/>
            <person name="Bomhoff M."/>
            <person name="Boyd L."/>
            <person name="Currie J."/>
            <person name="Angelova A."/>
            <person name="Collura K."/>
            <person name="Wissotski M."/>
            <person name="Ashley E."/>
            <person name="Morrow D."/>
            <person name="Fernandes J."/>
            <person name="Walbot V."/>
            <person name="Yu Y."/>
        </authorList>
    </citation>
    <scope>NUCLEOTIDE SEQUENCE</scope>
    <source>
        <strain evidence="1">B73</strain>
    </source>
</reference>
<protein>
    <submittedName>
        <fullName evidence="1">Uncharacterized protein</fullName>
    </submittedName>
</protein>
<organism evidence="1">
    <name type="scientific">Zea mays</name>
    <name type="common">Maize</name>
    <dbReference type="NCBI Taxonomy" id="4577"/>
    <lineage>
        <taxon>Eukaryota</taxon>
        <taxon>Viridiplantae</taxon>
        <taxon>Streptophyta</taxon>
        <taxon>Embryophyta</taxon>
        <taxon>Tracheophyta</taxon>
        <taxon>Spermatophyta</taxon>
        <taxon>Magnoliopsida</taxon>
        <taxon>Liliopsida</taxon>
        <taxon>Poales</taxon>
        <taxon>Poaceae</taxon>
        <taxon>PACMAD clade</taxon>
        <taxon>Panicoideae</taxon>
        <taxon>Andropogonodae</taxon>
        <taxon>Andropogoneae</taxon>
        <taxon>Tripsacinae</taxon>
        <taxon>Zea</taxon>
    </lineage>
</organism>
<sequence length="64" mass="7593">MEYLRKSLDRQFSSDEVLQLLDRFFNLEMLVSGNPISELLCYISLLFLSYICLDNRSILYLSLH</sequence>
<name>C4J8F7_MAIZE</name>
<dbReference type="EMBL" id="BT087104">
    <property type="protein sequence ID" value="ACR37457.1"/>
    <property type="molecule type" value="mRNA"/>
</dbReference>
<dbReference type="AlphaFoldDB" id="C4J8F7"/>
<evidence type="ECO:0000313" key="1">
    <source>
        <dbReference type="EMBL" id="ACR37457.1"/>
    </source>
</evidence>